<evidence type="ECO:0000313" key="7">
    <source>
        <dbReference type="EMBL" id="TKD08598.1"/>
    </source>
</evidence>
<feature type="domain" description="Cyclic nucleotide-binding" evidence="5">
    <location>
        <begin position="51"/>
        <end position="159"/>
    </location>
</feature>
<dbReference type="InterPro" id="IPR018488">
    <property type="entry name" value="cNMP-bd_CS"/>
</dbReference>
<dbReference type="GO" id="GO:0005829">
    <property type="term" value="C:cytosol"/>
    <property type="evidence" value="ECO:0007669"/>
    <property type="project" value="TreeGrafter"/>
</dbReference>
<reference evidence="7 8" key="1">
    <citation type="submission" date="2019-04" db="EMBL/GenBank/DDBJ databases">
        <authorList>
            <person name="Li Y."/>
            <person name="Wang J."/>
        </authorList>
    </citation>
    <scope>NUCLEOTIDE SEQUENCE [LARGE SCALE GENOMIC DNA]</scope>
    <source>
        <strain evidence="7 8">DSM 14668</strain>
    </source>
</reference>
<dbReference type="SMART" id="SM00100">
    <property type="entry name" value="cNMP"/>
    <property type="match status" value="1"/>
</dbReference>
<dbReference type="PRINTS" id="PR00034">
    <property type="entry name" value="HTHCRP"/>
</dbReference>
<dbReference type="OrthoDB" id="5415223at2"/>
<dbReference type="AlphaFoldDB" id="A0A4U1JDM0"/>
<feature type="region of interest" description="Disordered" evidence="4">
    <location>
        <begin position="1"/>
        <end position="27"/>
    </location>
</feature>
<dbReference type="SMART" id="SM00419">
    <property type="entry name" value="HTH_CRP"/>
    <property type="match status" value="1"/>
</dbReference>
<dbReference type="SUPFAM" id="SSF51206">
    <property type="entry name" value="cAMP-binding domain-like"/>
    <property type="match status" value="1"/>
</dbReference>
<dbReference type="PROSITE" id="PS50042">
    <property type="entry name" value="CNMP_BINDING_3"/>
    <property type="match status" value="1"/>
</dbReference>
<dbReference type="InterPro" id="IPR050397">
    <property type="entry name" value="Env_Response_Regulators"/>
</dbReference>
<keyword evidence="3" id="KW-0804">Transcription</keyword>
<dbReference type="GO" id="GO:0003700">
    <property type="term" value="F:DNA-binding transcription factor activity"/>
    <property type="evidence" value="ECO:0007669"/>
    <property type="project" value="TreeGrafter"/>
</dbReference>
<evidence type="ECO:0000256" key="1">
    <source>
        <dbReference type="ARBA" id="ARBA00023015"/>
    </source>
</evidence>
<dbReference type="EMBL" id="SSMQ01000013">
    <property type="protein sequence ID" value="TKD08598.1"/>
    <property type="molecule type" value="Genomic_DNA"/>
</dbReference>
<comment type="caution">
    <text evidence="7">The sequence shown here is derived from an EMBL/GenBank/DDBJ whole genome shotgun (WGS) entry which is preliminary data.</text>
</comment>
<feature type="domain" description="HTH crp-type" evidence="6">
    <location>
        <begin position="173"/>
        <end position="246"/>
    </location>
</feature>
<organism evidence="7 8">
    <name type="scientific">Polyangium fumosum</name>
    <dbReference type="NCBI Taxonomy" id="889272"/>
    <lineage>
        <taxon>Bacteria</taxon>
        <taxon>Pseudomonadati</taxon>
        <taxon>Myxococcota</taxon>
        <taxon>Polyangia</taxon>
        <taxon>Polyangiales</taxon>
        <taxon>Polyangiaceae</taxon>
        <taxon>Polyangium</taxon>
    </lineage>
</organism>
<gene>
    <name evidence="7" type="ORF">E8A74_15045</name>
</gene>
<proteinExistence type="predicted"/>
<dbReference type="PANTHER" id="PTHR24567:SF74">
    <property type="entry name" value="HTH-TYPE TRANSCRIPTIONAL REGULATOR ARCR"/>
    <property type="match status" value="1"/>
</dbReference>
<evidence type="ECO:0000256" key="3">
    <source>
        <dbReference type="ARBA" id="ARBA00023163"/>
    </source>
</evidence>
<dbReference type="PANTHER" id="PTHR24567">
    <property type="entry name" value="CRP FAMILY TRANSCRIPTIONAL REGULATORY PROTEIN"/>
    <property type="match status" value="1"/>
</dbReference>
<evidence type="ECO:0000259" key="6">
    <source>
        <dbReference type="PROSITE" id="PS51063"/>
    </source>
</evidence>
<keyword evidence="1" id="KW-0805">Transcription regulation</keyword>
<evidence type="ECO:0000256" key="2">
    <source>
        <dbReference type="ARBA" id="ARBA00023125"/>
    </source>
</evidence>
<dbReference type="InterPro" id="IPR012318">
    <property type="entry name" value="HTH_CRP"/>
</dbReference>
<evidence type="ECO:0000256" key="4">
    <source>
        <dbReference type="SAM" id="MobiDB-lite"/>
    </source>
</evidence>
<dbReference type="PROSITE" id="PS00888">
    <property type="entry name" value="CNMP_BINDING_1"/>
    <property type="match status" value="1"/>
</dbReference>
<accession>A0A4U1JDM0</accession>
<protein>
    <submittedName>
        <fullName evidence="7">Crp/Fnr family transcriptional regulator</fullName>
    </submittedName>
</protein>
<dbReference type="CDD" id="cd00092">
    <property type="entry name" value="HTH_CRP"/>
    <property type="match status" value="1"/>
</dbReference>
<dbReference type="InterPro" id="IPR036390">
    <property type="entry name" value="WH_DNA-bd_sf"/>
</dbReference>
<dbReference type="Gene3D" id="2.60.120.10">
    <property type="entry name" value="Jelly Rolls"/>
    <property type="match status" value="1"/>
</dbReference>
<dbReference type="InterPro" id="IPR014710">
    <property type="entry name" value="RmlC-like_jellyroll"/>
</dbReference>
<dbReference type="GO" id="GO:0003677">
    <property type="term" value="F:DNA binding"/>
    <property type="evidence" value="ECO:0007669"/>
    <property type="project" value="UniProtKB-KW"/>
</dbReference>
<dbReference type="InterPro" id="IPR018490">
    <property type="entry name" value="cNMP-bd_dom_sf"/>
</dbReference>
<name>A0A4U1JDM0_9BACT</name>
<dbReference type="Pfam" id="PF00027">
    <property type="entry name" value="cNMP_binding"/>
    <property type="match status" value="1"/>
</dbReference>
<keyword evidence="2" id="KW-0238">DNA-binding</keyword>
<evidence type="ECO:0000313" key="8">
    <source>
        <dbReference type="Proteomes" id="UP000309215"/>
    </source>
</evidence>
<dbReference type="Proteomes" id="UP000309215">
    <property type="component" value="Unassembled WGS sequence"/>
</dbReference>
<sequence length="252" mass="26830">MMGKDAMAPNVPARSGAVGNDGGLDPDARKRRILRRGAVGSAASPASQTLLADAGTIQRVTRGRPLVTQGDPANSVVMLGSGRVRLVRALNEGHTLSLGYRGAGDLLGEAALGGVPNHRESAIATEDVEALVVPIATIRGLMSSDQAFANALVGALVERNAETEERLASMLFRNVEARLAEFLLKAAQRWGIPDPRGVLISAPFTHQEMASMIGSTRETVTLTLGELRRKGIIEVDRRRIVVLDREGLKTRT</sequence>
<dbReference type="InterPro" id="IPR000595">
    <property type="entry name" value="cNMP-bd_dom"/>
</dbReference>
<dbReference type="SUPFAM" id="SSF46785">
    <property type="entry name" value="Winged helix' DNA-binding domain"/>
    <property type="match status" value="1"/>
</dbReference>
<dbReference type="Pfam" id="PF13545">
    <property type="entry name" value="HTH_Crp_2"/>
    <property type="match status" value="1"/>
</dbReference>
<dbReference type="PROSITE" id="PS51063">
    <property type="entry name" value="HTH_CRP_2"/>
    <property type="match status" value="1"/>
</dbReference>
<keyword evidence="8" id="KW-1185">Reference proteome</keyword>
<evidence type="ECO:0000259" key="5">
    <source>
        <dbReference type="PROSITE" id="PS50042"/>
    </source>
</evidence>
<dbReference type="CDD" id="cd00038">
    <property type="entry name" value="CAP_ED"/>
    <property type="match status" value="1"/>
</dbReference>